<dbReference type="PANTHER" id="PTHR30477">
    <property type="entry name" value="ABC-TRANSPORTER METAL-BINDING PROTEIN"/>
    <property type="match status" value="1"/>
</dbReference>
<name>A0A7J3VSI2_CALS0</name>
<dbReference type="FunFam" id="1.10.3470.10:FF:000003">
    <property type="entry name" value="Iron ABC transporter permease SitD"/>
    <property type="match status" value="1"/>
</dbReference>
<evidence type="ECO:0000256" key="2">
    <source>
        <dbReference type="ARBA" id="ARBA00008034"/>
    </source>
</evidence>
<sequence>MALIETLLEPLSYEFMRLSLITAVVVGLTASTLSVFVVLRGWSLLGDAISHSVLPGLALSAAFNLPLTVGGAVAGVVASVLIGFVESRTRVRNDTAIGIVLTGAFALGLVIISRLRPTVDVFHILFGNVLGVSAEDLVITTAIGFLVILLVSLFMKEIVSFTFDPMFTHVVGLPSALIQYSLMIMMSLTVIAALQTVGIILVISLLVAPGATAQIYARNLGQMIAISLAVGVFSSVAGLFVSYYFAVSSGGTIALTATLIFFTALALKRR</sequence>
<dbReference type="GO" id="GO:0043190">
    <property type="term" value="C:ATP-binding cassette (ABC) transporter complex"/>
    <property type="evidence" value="ECO:0007669"/>
    <property type="project" value="InterPro"/>
</dbReference>
<dbReference type="GO" id="GO:0055085">
    <property type="term" value="P:transmembrane transport"/>
    <property type="evidence" value="ECO:0007669"/>
    <property type="project" value="InterPro"/>
</dbReference>
<dbReference type="InterPro" id="IPR037294">
    <property type="entry name" value="ABC_BtuC-like"/>
</dbReference>
<evidence type="ECO:0000256" key="1">
    <source>
        <dbReference type="ARBA" id="ARBA00004141"/>
    </source>
</evidence>
<feature type="transmembrane region" description="Helical" evidence="6">
    <location>
        <begin position="137"/>
        <end position="155"/>
    </location>
</feature>
<comment type="caution">
    <text evidence="7">The sequence shown here is derived from an EMBL/GenBank/DDBJ whole genome shotgun (WGS) entry which is preliminary data.</text>
</comment>
<feature type="transmembrane region" description="Helical" evidence="6">
    <location>
        <begin position="62"/>
        <end position="84"/>
    </location>
</feature>
<proteinExistence type="inferred from homology"/>
<evidence type="ECO:0000256" key="3">
    <source>
        <dbReference type="ARBA" id="ARBA00022692"/>
    </source>
</evidence>
<feature type="transmembrane region" description="Helical" evidence="6">
    <location>
        <begin position="167"/>
        <end position="191"/>
    </location>
</feature>
<keyword evidence="3 6" id="KW-0812">Transmembrane</keyword>
<evidence type="ECO:0000256" key="5">
    <source>
        <dbReference type="ARBA" id="ARBA00023136"/>
    </source>
</evidence>
<keyword evidence="5 6" id="KW-0472">Membrane</keyword>
<dbReference type="GO" id="GO:0010043">
    <property type="term" value="P:response to zinc ion"/>
    <property type="evidence" value="ECO:0007669"/>
    <property type="project" value="TreeGrafter"/>
</dbReference>
<dbReference type="EMBL" id="DRXH01000075">
    <property type="protein sequence ID" value="HHM44098.1"/>
    <property type="molecule type" value="Genomic_DNA"/>
</dbReference>
<feature type="transmembrane region" description="Helical" evidence="6">
    <location>
        <begin position="251"/>
        <end position="267"/>
    </location>
</feature>
<comment type="similarity">
    <text evidence="2">Belongs to the ABC-3 integral membrane protein family.</text>
</comment>
<dbReference type="Pfam" id="PF00950">
    <property type="entry name" value="ABC-3"/>
    <property type="match status" value="1"/>
</dbReference>
<dbReference type="InterPro" id="IPR001626">
    <property type="entry name" value="ABC_TroCD"/>
</dbReference>
<dbReference type="AlphaFoldDB" id="A0A7J3VSI2"/>
<feature type="transmembrane region" description="Helical" evidence="6">
    <location>
        <begin position="224"/>
        <end position="245"/>
    </location>
</feature>
<organism evidence="7">
    <name type="scientific">Caldiarchaeum subterraneum</name>
    <dbReference type="NCBI Taxonomy" id="311458"/>
    <lineage>
        <taxon>Archaea</taxon>
        <taxon>Nitrososphaerota</taxon>
        <taxon>Candidatus Caldarchaeales</taxon>
        <taxon>Candidatus Caldarchaeaceae</taxon>
        <taxon>Candidatus Caldarchaeum</taxon>
    </lineage>
</organism>
<evidence type="ECO:0000256" key="6">
    <source>
        <dbReference type="SAM" id="Phobius"/>
    </source>
</evidence>
<dbReference type="SUPFAM" id="SSF81345">
    <property type="entry name" value="ABC transporter involved in vitamin B12 uptake, BtuC"/>
    <property type="match status" value="1"/>
</dbReference>
<feature type="transmembrane region" description="Helical" evidence="6">
    <location>
        <begin position="20"/>
        <end position="42"/>
    </location>
</feature>
<feature type="transmembrane region" description="Helical" evidence="6">
    <location>
        <begin position="96"/>
        <end position="117"/>
    </location>
</feature>
<dbReference type="Gene3D" id="1.10.3470.10">
    <property type="entry name" value="ABC transporter involved in vitamin B12 uptake, BtuC"/>
    <property type="match status" value="1"/>
</dbReference>
<gene>
    <name evidence="7" type="ORF">ENM31_02210</name>
</gene>
<evidence type="ECO:0000313" key="7">
    <source>
        <dbReference type="EMBL" id="HHM44098.1"/>
    </source>
</evidence>
<accession>A0A7J3VSI2</accession>
<dbReference type="CDD" id="cd06550">
    <property type="entry name" value="TM_ABC_iron-siderophores_like"/>
    <property type="match status" value="1"/>
</dbReference>
<reference evidence="7" key="1">
    <citation type="journal article" date="2020" name="mSystems">
        <title>Genome- and Community-Level Interaction Insights into Carbon Utilization and Element Cycling Functions of Hydrothermarchaeota in Hydrothermal Sediment.</title>
        <authorList>
            <person name="Zhou Z."/>
            <person name="Liu Y."/>
            <person name="Xu W."/>
            <person name="Pan J."/>
            <person name="Luo Z.H."/>
            <person name="Li M."/>
        </authorList>
    </citation>
    <scope>NUCLEOTIDE SEQUENCE [LARGE SCALE GENOMIC DNA]</scope>
    <source>
        <strain evidence="7">SpSt-1074</strain>
    </source>
</reference>
<dbReference type="PANTHER" id="PTHR30477:SF13">
    <property type="entry name" value="IRON TRANSPORT SYSTEM MEMBRANE PROTEIN HI_0360-RELATED"/>
    <property type="match status" value="1"/>
</dbReference>
<protein>
    <submittedName>
        <fullName evidence="7">Metal ABC transporter permease</fullName>
    </submittedName>
</protein>
<comment type="subcellular location">
    <subcellularLocation>
        <location evidence="1">Membrane</location>
        <topology evidence="1">Multi-pass membrane protein</topology>
    </subcellularLocation>
</comment>
<evidence type="ECO:0000256" key="4">
    <source>
        <dbReference type="ARBA" id="ARBA00022989"/>
    </source>
</evidence>
<keyword evidence="4 6" id="KW-1133">Transmembrane helix</keyword>